<feature type="compositionally biased region" description="Basic and acidic residues" evidence="1">
    <location>
        <begin position="1427"/>
        <end position="1441"/>
    </location>
</feature>
<evidence type="ECO:0000256" key="1">
    <source>
        <dbReference type="SAM" id="MobiDB-lite"/>
    </source>
</evidence>
<evidence type="ECO:0000256" key="2">
    <source>
        <dbReference type="SAM" id="Phobius"/>
    </source>
</evidence>
<feature type="chain" id="PRO_5035840167" description="Nose resistant-to-fluoxetine protein N-terminal domain-containing protein" evidence="3">
    <location>
        <begin position="25"/>
        <end position="1464"/>
    </location>
</feature>
<feature type="compositionally biased region" description="Acidic residues" evidence="1">
    <location>
        <begin position="224"/>
        <end position="235"/>
    </location>
</feature>
<dbReference type="InterPro" id="IPR006621">
    <property type="entry name" value="Nose-resist-to-fluoxetine_N"/>
</dbReference>
<reference evidence="6" key="1">
    <citation type="journal article" date="2008" name="Insect Biochem. Mol. Biol.">
        <title>The genome of a lepidopteran model insect, the silkworm Bombyx mori.</title>
        <authorList>
            <consortium name="International Silkworm Genome Consortium"/>
        </authorList>
    </citation>
    <scope>NUCLEOTIDE SEQUENCE [LARGE SCALE GENOMIC DNA]</scope>
    <source>
        <strain evidence="6">p50T</strain>
    </source>
</reference>
<feature type="compositionally biased region" description="Basic and acidic residues" evidence="1">
    <location>
        <begin position="325"/>
        <end position="397"/>
    </location>
</feature>
<protein>
    <recommendedName>
        <fullName evidence="4">Nose resistant-to-fluoxetine protein N-terminal domain-containing protein</fullName>
    </recommendedName>
</protein>
<evidence type="ECO:0000256" key="3">
    <source>
        <dbReference type="SAM" id="SignalP"/>
    </source>
</evidence>
<dbReference type="Pfam" id="PF20146">
    <property type="entry name" value="NRF"/>
    <property type="match status" value="1"/>
</dbReference>
<name>A0A8R1WI34_BOMMO</name>
<feature type="compositionally biased region" description="Basic and acidic residues" evidence="1">
    <location>
        <begin position="570"/>
        <end position="597"/>
    </location>
</feature>
<keyword evidence="2" id="KW-0812">Transmembrane</keyword>
<keyword evidence="6" id="KW-1185">Reference proteome</keyword>
<feature type="transmembrane region" description="Helical" evidence="2">
    <location>
        <begin position="1178"/>
        <end position="1198"/>
    </location>
</feature>
<dbReference type="GeneID" id="101744370"/>
<feature type="domain" description="Nose resistant-to-fluoxetine protein N-terminal" evidence="4">
    <location>
        <begin position="684"/>
        <end position="836"/>
    </location>
</feature>
<feature type="compositionally biased region" description="Low complexity" evidence="1">
    <location>
        <begin position="488"/>
        <end position="501"/>
    </location>
</feature>
<feature type="compositionally biased region" description="Basic and acidic residues" evidence="1">
    <location>
        <begin position="502"/>
        <end position="529"/>
    </location>
</feature>
<feature type="transmembrane region" description="Helical" evidence="2">
    <location>
        <begin position="858"/>
        <end position="877"/>
    </location>
</feature>
<evidence type="ECO:0000259" key="4">
    <source>
        <dbReference type="SMART" id="SM00703"/>
    </source>
</evidence>
<reference evidence="5" key="2">
    <citation type="submission" date="2022-06" db="UniProtKB">
        <authorList>
            <consortium name="EnsemblMetazoa"/>
        </authorList>
    </citation>
    <scope>IDENTIFICATION</scope>
    <source>
        <strain evidence="5">p50T (Dazao)</strain>
    </source>
</reference>
<proteinExistence type="predicted"/>
<feature type="region of interest" description="Disordered" evidence="1">
    <location>
        <begin position="1332"/>
        <end position="1351"/>
    </location>
</feature>
<evidence type="ECO:0000313" key="6">
    <source>
        <dbReference type="Proteomes" id="UP000005204"/>
    </source>
</evidence>
<keyword evidence="2" id="KW-0472">Membrane</keyword>
<feature type="compositionally biased region" description="Basic and acidic residues" evidence="1">
    <location>
        <begin position="1334"/>
        <end position="1351"/>
    </location>
</feature>
<feature type="transmembrane region" description="Helical" evidence="2">
    <location>
        <begin position="1294"/>
        <end position="1315"/>
    </location>
</feature>
<feature type="compositionally biased region" description="Basic and acidic residues" evidence="1">
    <location>
        <begin position="457"/>
        <end position="487"/>
    </location>
</feature>
<feature type="transmembrane region" description="Helical" evidence="2">
    <location>
        <begin position="1210"/>
        <end position="1233"/>
    </location>
</feature>
<feature type="compositionally biased region" description="Low complexity" evidence="1">
    <location>
        <begin position="309"/>
        <end position="319"/>
    </location>
</feature>
<feature type="transmembrane region" description="Helical" evidence="2">
    <location>
        <begin position="1254"/>
        <end position="1274"/>
    </location>
</feature>
<feature type="compositionally biased region" description="Basic and acidic residues" evidence="1">
    <location>
        <begin position="536"/>
        <end position="561"/>
    </location>
</feature>
<feature type="signal peptide" evidence="3">
    <location>
        <begin position="1"/>
        <end position="24"/>
    </location>
</feature>
<feature type="compositionally biased region" description="Acidic residues" evidence="1">
    <location>
        <begin position="141"/>
        <end position="174"/>
    </location>
</feature>
<feature type="transmembrane region" description="Helical" evidence="2">
    <location>
        <begin position="1014"/>
        <end position="1032"/>
    </location>
</feature>
<keyword evidence="3" id="KW-0732">Signal</keyword>
<feature type="compositionally biased region" description="Basic and acidic residues" evidence="1">
    <location>
        <begin position="248"/>
        <end position="308"/>
    </location>
</feature>
<feature type="region of interest" description="Disordered" evidence="1">
    <location>
        <begin position="58"/>
        <end position="104"/>
    </location>
</feature>
<dbReference type="KEGG" id="bmor:101744370"/>
<feature type="compositionally biased region" description="Basic and acidic residues" evidence="1">
    <location>
        <begin position="415"/>
        <end position="428"/>
    </location>
</feature>
<dbReference type="RefSeq" id="XP_004928112.3">
    <property type="nucleotide sequence ID" value="XM_004928055.5"/>
</dbReference>
<dbReference type="PANTHER" id="PTHR11161:SF4">
    <property type="entry name" value="DROP DEAD"/>
    <property type="match status" value="1"/>
</dbReference>
<feature type="region of interest" description="Disordered" evidence="1">
    <location>
        <begin position="218"/>
        <end position="444"/>
    </location>
</feature>
<feature type="compositionally biased region" description="Basic and acidic residues" evidence="1">
    <location>
        <begin position="59"/>
        <end position="99"/>
    </location>
</feature>
<feature type="region of interest" description="Disordered" evidence="1">
    <location>
        <begin position="135"/>
        <end position="186"/>
    </location>
</feature>
<feature type="transmembrane region" description="Helical" evidence="2">
    <location>
        <begin position="1102"/>
        <end position="1120"/>
    </location>
</feature>
<sequence length="1464" mass="167020">MSRHLWTLTLILICLPILATVITAFRIRDLPKVSHDSAKKEHCDDCEAKVGHKLNSVRIDSDKRPNVETKNDVREKLEQTNKKPLEPHITHKYVTKSDKDDDDDLDVSKIRPAFKNERVKAHSVDLKTKAGDKNSWSLFSDDYDNEDDEVNDDDDNDDDEYGDSYSDDDDDDDEMIRKHPITPKIPRATIINVKKKTDLPKSYSTATFKISETKNKLEKRFDFHDDEDEDSDENIDDRLSKFSRKQTKNTEAKNEEKINVSHKEKSLLKAQSNEEIHSKEDGERNSGLKTKDKPSLKATEKMKDDDTLTKNTTDSNTKNAKQHLAKHDVDLRSNENFEKDKNNARSKIKDSNIPEKFDSTESKRNKVSDTQAKKAIDEKSKKDQPSKTDSIKTDVKSTKQSTKQSKIKELALSSSKEDQEPNKEKQSKDQLLAPSEESEDFQTSTFWSPLTFFLTDNSKEKDDIESPPPKKDFNEKNAEAQKAESKAKSSPSVSKISIKSKSNLDDKAEVKIKTTDTSIKTEKRSENMKTKTIPQEIKKDLKKETKDKSEKAAESISHKSVEQATSKVLISRELKDENDSGGRNFEKKTKEDSKKQETLGDEYKLLETMKEFKVERSKKCTEKQYIKNSRESTEKLVDGKEVKSGSHLKQMNDALQRRNLLKSEFDDFYTFFPTFAPNFSRIHNPECRRHGQIVLRQLRGTKLWALNMLDATAKIPAGILQGNGIQLGDFDQCLSSRARVQLDTGSVVKVQGKYCLVHLDVKAEHPELETPVHLAQAKNLIRGRIDDPGHFVPRFSTLSWGICVPSACDPGDVELVFRDAIKHYQKTSGFAIRVKVEEEDCHVEPSSDLWQRWLEPPVLATLVFYGVIILLVIVGTVQDFLARLPADEGVGEGNNKGNKERSQTKDGIFTVFSLYRTVSKLTASGTSDEIPCIHGVRAIATIALLVAHKFFPVANMPYTNRLRITETVSSPMWSWCRAGWMFTDCFLLLSGTLTAHRMSIDTETAAPKRLFSRYIRLTPALLAVVLFYAYIWDNISSGPMWGTFVTKNAEICQQGWWWNLLYVQNYFGLEEMCAPQTHQLALDMQLTILGGIVVWAIQVKKGLSLILLPVLHGVAAYLRYSTVRDHRLTLLAYHGVSVSQLYRTARLSYTSTLHRSTAYLIGITLGMALTKPTRHGKIILTLGWLTSGMLWALVWWAGIDSGSTSYRYSASFAAQYAGLAPIASAMAIAWLIYAVNNGNYGLLSQFLCCRPLAIISRLSYALYLCQFIIFMTNLGVVRNSSEFTLMSLVDLQEIAAILISSIILTLTLVIPMQSFHKLLKFSFKFENNLQNGPKTEKNETNSKELYSKSKEEREIKQKPRAHFLAHREVLEEIPEEEVEYEMHRHKNEELDEIVEEEENEELGEVDQHHFDEELDVIEEEQGGEEAWVEREYDERPYSREDNELDEWEWTANNEDGAQFFRNIR</sequence>
<dbReference type="Proteomes" id="UP000005204">
    <property type="component" value="Unassembled WGS sequence"/>
</dbReference>
<feature type="region of interest" description="Disordered" evidence="1">
    <location>
        <begin position="1418"/>
        <end position="1441"/>
    </location>
</feature>
<dbReference type="InterPro" id="IPR052728">
    <property type="entry name" value="O2_lipid_transport_reg"/>
</dbReference>
<accession>A0A8R1WI34</accession>
<organism evidence="5 6">
    <name type="scientific">Bombyx mori</name>
    <name type="common">Silk moth</name>
    <dbReference type="NCBI Taxonomy" id="7091"/>
    <lineage>
        <taxon>Eukaryota</taxon>
        <taxon>Metazoa</taxon>
        <taxon>Ecdysozoa</taxon>
        <taxon>Arthropoda</taxon>
        <taxon>Hexapoda</taxon>
        <taxon>Insecta</taxon>
        <taxon>Pterygota</taxon>
        <taxon>Neoptera</taxon>
        <taxon>Endopterygota</taxon>
        <taxon>Lepidoptera</taxon>
        <taxon>Glossata</taxon>
        <taxon>Ditrysia</taxon>
        <taxon>Bombycoidea</taxon>
        <taxon>Bombycidae</taxon>
        <taxon>Bombycinae</taxon>
        <taxon>Bombyx</taxon>
    </lineage>
</organism>
<feature type="region of interest" description="Disordered" evidence="1">
    <location>
        <begin position="457"/>
        <end position="597"/>
    </location>
</feature>
<dbReference type="SMART" id="SM00703">
    <property type="entry name" value="NRF"/>
    <property type="match status" value="1"/>
</dbReference>
<evidence type="ECO:0000313" key="5">
    <source>
        <dbReference type="EnsemblMetazoa" id="XP_004928112.3"/>
    </source>
</evidence>
<dbReference type="EnsemblMetazoa" id="XM_004928055.4">
    <property type="protein sequence ID" value="XP_004928112.3"/>
    <property type="gene ID" value="LOC101744370"/>
</dbReference>
<keyword evidence="2" id="KW-1133">Transmembrane helix</keyword>
<dbReference type="PANTHER" id="PTHR11161">
    <property type="entry name" value="O-ACYLTRANSFERASE"/>
    <property type="match status" value="1"/>
</dbReference>